<sequence>MLNPEKPVTRHINLEHLRSAKEMPPKRKAPGKAAAGGKKAKKEEEAEDPKTVHDHIASLKAADAGKKKKHKPDDRFPYAASCEVYDDYDCMLNQTNIGHNNNKYYVIQVLKMGPTYYTWNRWGRVGESGTNAQKAFSNVNDATKDFEKKFRDKTKNKWADRASFKPVPGKYTMIEMAGEEEDEVDAPTVKTPTGPTAACTLDAPTQSLMKLIFDHDMFQDAMKSFDIDVKKMPLGKLGKSQIAKGFECLDDIEKAINAKKPKNTLTALSSTFYTLIPHDFGRRIPPTIDTLETLRSKMDMLLVLGDIALAQEMEKERDKMAGSKKDKDKPAHPLDVNYNLLKCDLERVDPKSKEYKILETYTDNTKCSGWRPVKIKHVWKMNRHSERDRVKAHDKITNRKLLWHGTNVAVVAAILKSGLRIMPHSGGRVGRGIYFASENGKSAGYTRPAGKRGIMFLNEAILGKEKHISMDDSSLTKAPSGFDCVVAKGWTEPDPSKDTFLTLDGKKVIVPQGKPISQSSFANKSSFSQSEYLVYQENQVRMRYIFEMEM</sequence>
<evidence type="ECO:0000256" key="5">
    <source>
        <dbReference type="ARBA" id="ARBA00022723"/>
    </source>
</evidence>
<feature type="domain" description="WGR" evidence="17">
    <location>
        <begin position="81"/>
        <end position="171"/>
    </location>
</feature>
<dbReference type="GO" id="GO:0003950">
    <property type="term" value="F:NAD+ poly-ADP-ribosyltransferase activity"/>
    <property type="evidence" value="ECO:0007669"/>
    <property type="project" value="UniProtKB-UniRule"/>
</dbReference>
<comment type="subcellular location">
    <subcellularLocation>
        <location evidence="1">Nucleus</location>
    </subcellularLocation>
</comment>
<evidence type="ECO:0000256" key="13">
    <source>
        <dbReference type="RuleBase" id="RU362114"/>
    </source>
</evidence>
<feature type="region of interest" description="Disordered" evidence="14">
    <location>
        <begin position="1"/>
        <end position="54"/>
    </location>
</feature>
<dbReference type="InterPro" id="IPR036616">
    <property type="entry name" value="Poly(ADP-ribose)pol_reg_dom_sf"/>
</dbReference>
<dbReference type="InterPro" id="IPR004102">
    <property type="entry name" value="Poly(ADP-ribose)pol_reg_dom"/>
</dbReference>
<dbReference type="InterPro" id="IPR050800">
    <property type="entry name" value="ARTD/PARP"/>
</dbReference>
<keyword evidence="6" id="KW-0677">Repeat</keyword>
<dbReference type="Gene3D" id="1.20.142.10">
    <property type="entry name" value="Poly(ADP-ribose) polymerase, regulatory domain"/>
    <property type="match status" value="1"/>
</dbReference>
<evidence type="ECO:0000256" key="4">
    <source>
        <dbReference type="ARBA" id="ARBA00022695"/>
    </source>
</evidence>
<dbReference type="FunFam" id="1.20.142.10:FF:000001">
    <property type="entry name" value="Poly [ADP-ribose] polymerase"/>
    <property type="match status" value="1"/>
</dbReference>
<evidence type="ECO:0000256" key="10">
    <source>
        <dbReference type="ARBA" id="ARBA00023125"/>
    </source>
</evidence>
<reference evidence="18 19" key="1">
    <citation type="submission" date="2020-06" db="EMBL/GenBank/DDBJ databases">
        <authorList>
            <person name="Li R."/>
            <person name="Bekaert M."/>
        </authorList>
    </citation>
    <scope>NUCLEOTIDE SEQUENCE [LARGE SCALE GENOMIC DNA]</scope>
    <source>
        <strain evidence="19">wild</strain>
    </source>
</reference>
<dbReference type="Gene3D" id="2.20.140.10">
    <property type="entry name" value="WGR domain"/>
    <property type="match status" value="1"/>
</dbReference>
<dbReference type="PROSITE" id="PS51977">
    <property type="entry name" value="WGR"/>
    <property type="match status" value="1"/>
</dbReference>
<dbReference type="GO" id="GO:0005730">
    <property type="term" value="C:nucleolus"/>
    <property type="evidence" value="ECO:0007669"/>
    <property type="project" value="TreeGrafter"/>
</dbReference>
<evidence type="ECO:0000256" key="3">
    <source>
        <dbReference type="ARBA" id="ARBA00022679"/>
    </source>
</evidence>
<dbReference type="InterPro" id="IPR012317">
    <property type="entry name" value="Poly(ADP-ribose)pol_cat_dom"/>
</dbReference>
<name>A0A6J8DDZ4_MYTCO</name>
<dbReference type="Pfam" id="PF00644">
    <property type="entry name" value="PARP"/>
    <property type="match status" value="1"/>
</dbReference>
<keyword evidence="8" id="KW-0862">Zinc</keyword>
<dbReference type="SUPFAM" id="SSF47587">
    <property type="entry name" value="Domain of poly(ADP-ribose) polymerase"/>
    <property type="match status" value="1"/>
</dbReference>
<evidence type="ECO:0000256" key="1">
    <source>
        <dbReference type="ARBA" id="ARBA00004123"/>
    </source>
</evidence>
<dbReference type="InterPro" id="IPR036930">
    <property type="entry name" value="WGR_dom_sf"/>
</dbReference>
<dbReference type="FunFam" id="2.20.140.10:FF:000001">
    <property type="entry name" value="Poly [ADP-ribose] polymerase"/>
    <property type="match status" value="1"/>
</dbReference>
<keyword evidence="10" id="KW-0238">DNA-binding</keyword>
<dbReference type="SUPFAM" id="SSF56399">
    <property type="entry name" value="ADP-ribosylation"/>
    <property type="match status" value="1"/>
</dbReference>
<dbReference type="EC" id="2.4.2.-" evidence="13"/>
<dbReference type="Gene3D" id="3.90.228.10">
    <property type="match status" value="1"/>
</dbReference>
<dbReference type="GO" id="GO:0016779">
    <property type="term" value="F:nucleotidyltransferase activity"/>
    <property type="evidence" value="ECO:0007669"/>
    <property type="project" value="UniProtKB-KW"/>
</dbReference>
<evidence type="ECO:0000313" key="19">
    <source>
        <dbReference type="Proteomes" id="UP000507470"/>
    </source>
</evidence>
<dbReference type="PANTHER" id="PTHR10459">
    <property type="entry name" value="DNA LIGASE"/>
    <property type="match status" value="1"/>
</dbReference>
<dbReference type="PANTHER" id="PTHR10459:SF66">
    <property type="entry name" value="PROTEIN MONO-ADP-RIBOSYLTRANSFERASE PARP3"/>
    <property type="match status" value="1"/>
</dbReference>
<evidence type="ECO:0000256" key="11">
    <source>
        <dbReference type="ARBA" id="ARBA00023242"/>
    </source>
</evidence>
<organism evidence="18 19">
    <name type="scientific">Mytilus coruscus</name>
    <name type="common">Sea mussel</name>
    <dbReference type="NCBI Taxonomy" id="42192"/>
    <lineage>
        <taxon>Eukaryota</taxon>
        <taxon>Metazoa</taxon>
        <taxon>Spiralia</taxon>
        <taxon>Lophotrochozoa</taxon>
        <taxon>Mollusca</taxon>
        <taxon>Bivalvia</taxon>
        <taxon>Autobranchia</taxon>
        <taxon>Pteriomorphia</taxon>
        <taxon>Mytilida</taxon>
        <taxon>Mytiloidea</taxon>
        <taxon>Mytilidae</taxon>
        <taxon>Mytilinae</taxon>
        <taxon>Mytilus</taxon>
    </lineage>
</organism>
<keyword evidence="11" id="KW-0539">Nucleus</keyword>
<feature type="compositionally biased region" description="Basic and acidic residues" evidence="14">
    <location>
        <begin position="12"/>
        <end position="25"/>
    </location>
</feature>
<evidence type="ECO:0000256" key="9">
    <source>
        <dbReference type="ARBA" id="ARBA00023027"/>
    </source>
</evidence>
<evidence type="ECO:0000256" key="7">
    <source>
        <dbReference type="ARBA" id="ARBA00022771"/>
    </source>
</evidence>
<proteinExistence type="inferred from homology"/>
<evidence type="ECO:0000259" key="16">
    <source>
        <dbReference type="PROSITE" id="PS51060"/>
    </source>
</evidence>
<keyword evidence="7" id="KW-0863">Zinc-finger</keyword>
<dbReference type="PROSITE" id="PS51060">
    <property type="entry name" value="PARP_ALPHA_HD"/>
    <property type="match status" value="1"/>
</dbReference>
<comment type="similarity">
    <text evidence="12">Belongs to the ARTD/PARP family.</text>
</comment>
<dbReference type="GO" id="GO:0070212">
    <property type="term" value="P:protein poly-ADP-ribosylation"/>
    <property type="evidence" value="ECO:0007669"/>
    <property type="project" value="TreeGrafter"/>
</dbReference>
<evidence type="ECO:0000256" key="2">
    <source>
        <dbReference type="ARBA" id="ARBA00022676"/>
    </source>
</evidence>
<dbReference type="GO" id="GO:0035861">
    <property type="term" value="C:site of double-strand break"/>
    <property type="evidence" value="ECO:0007669"/>
    <property type="project" value="TreeGrafter"/>
</dbReference>
<evidence type="ECO:0000259" key="17">
    <source>
        <dbReference type="PROSITE" id="PS51977"/>
    </source>
</evidence>
<dbReference type="Pfam" id="PF05406">
    <property type="entry name" value="WGR"/>
    <property type="match status" value="1"/>
</dbReference>
<dbReference type="Proteomes" id="UP000507470">
    <property type="component" value="Unassembled WGS sequence"/>
</dbReference>
<dbReference type="Pfam" id="PF02877">
    <property type="entry name" value="PARP_reg"/>
    <property type="match status" value="1"/>
</dbReference>
<feature type="domain" description="PARP catalytic" evidence="15">
    <location>
        <begin position="332"/>
        <end position="550"/>
    </location>
</feature>
<feature type="domain" description="PARP alpha-helical" evidence="16">
    <location>
        <begin position="198"/>
        <end position="315"/>
    </location>
</feature>
<evidence type="ECO:0000259" key="15">
    <source>
        <dbReference type="PROSITE" id="PS51059"/>
    </source>
</evidence>
<keyword evidence="9 13" id="KW-0520">NAD</keyword>
<dbReference type="GO" id="GO:0008270">
    <property type="term" value="F:zinc ion binding"/>
    <property type="evidence" value="ECO:0007669"/>
    <property type="project" value="UniProtKB-KW"/>
</dbReference>
<dbReference type="CDD" id="cd08002">
    <property type="entry name" value="WGR_PARP3_like"/>
    <property type="match status" value="1"/>
</dbReference>
<keyword evidence="4" id="KW-0548">Nucleotidyltransferase</keyword>
<dbReference type="EMBL" id="CACVKT020007264">
    <property type="protein sequence ID" value="CAC5406908.1"/>
    <property type="molecule type" value="Genomic_DNA"/>
</dbReference>
<keyword evidence="5" id="KW-0479">Metal-binding</keyword>
<evidence type="ECO:0000256" key="8">
    <source>
        <dbReference type="ARBA" id="ARBA00022833"/>
    </source>
</evidence>
<dbReference type="GO" id="GO:1990404">
    <property type="term" value="F:NAD+-protein mono-ADP-ribosyltransferase activity"/>
    <property type="evidence" value="ECO:0007669"/>
    <property type="project" value="TreeGrafter"/>
</dbReference>
<dbReference type="OrthoDB" id="2017365at2759"/>
<evidence type="ECO:0000313" key="18">
    <source>
        <dbReference type="EMBL" id="CAC5406908.1"/>
    </source>
</evidence>
<dbReference type="CDD" id="cd01437">
    <property type="entry name" value="parp_like"/>
    <property type="match status" value="1"/>
</dbReference>
<keyword evidence="19" id="KW-1185">Reference proteome</keyword>
<protein>
    <recommendedName>
        <fullName evidence="13">Poly [ADP-ribose] polymerase</fullName>
        <shortName evidence="13">PARP</shortName>
        <ecNumber evidence="13">2.4.2.-</ecNumber>
    </recommendedName>
</protein>
<gene>
    <name evidence="18" type="ORF">MCOR_40427</name>
</gene>
<evidence type="ECO:0000256" key="14">
    <source>
        <dbReference type="SAM" id="MobiDB-lite"/>
    </source>
</evidence>
<evidence type="ECO:0000256" key="12">
    <source>
        <dbReference type="ARBA" id="ARBA00024347"/>
    </source>
</evidence>
<evidence type="ECO:0000256" key="6">
    <source>
        <dbReference type="ARBA" id="ARBA00022737"/>
    </source>
</evidence>
<dbReference type="PROSITE" id="PS51059">
    <property type="entry name" value="PARP_CATALYTIC"/>
    <property type="match status" value="1"/>
</dbReference>
<dbReference type="GO" id="GO:0006302">
    <property type="term" value="P:double-strand break repair"/>
    <property type="evidence" value="ECO:0007669"/>
    <property type="project" value="TreeGrafter"/>
</dbReference>
<keyword evidence="2 13" id="KW-0328">Glycosyltransferase</keyword>
<dbReference type="GO" id="GO:0003677">
    <property type="term" value="F:DNA binding"/>
    <property type="evidence" value="ECO:0007669"/>
    <property type="project" value="UniProtKB-KW"/>
</dbReference>
<dbReference type="AlphaFoldDB" id="A0A6J8DDZ4"/>
<accession>A0A6J8DDZ4</accession>
<dbReference type="InterPro" id="IPR008893">
    <property type="entry name" value="WGR_domain"/>
</dbReference>
<feature type="compositionally biased region" description="Basic and acidic residues" evidence="14">
    <location>
        <begin position="41"/>
        <end position="54"/>
    </location>
</feature>
<keyword evidence="3 13" id="KW-0808">Transferase</keyword>
<dbReference type="SUPFAM" id="SSF142921">
    <property type="entry name" value="WGR domain-like"/>
    <property type="match status" value="1"/>
</dbReference>
<dbReference type="SMART" id="SM00773">
    <property type="entry name" value="WGR"/>
    <property type="match status" value="1"/>
</dbReference>